<dbReference type="InterPro" id="IPR014710">
    <property type="entry name" value="RmlC-like_jellyroll"/>
</dbReference>
<dbReference type="EMBL" id="LAZR01000056">
    <property type="protein sequence ID" value="KKN97610.1"/>
    <property type="molecule type" value="Genomic_DNA"/>
</dbReference>
<proteinExistence type="predicted"/>
<dbReference type="Gene3D" id="2.60.120.10">
    <property type="entry name" value="Jelly Rolls"/>
    <property type="match status" value="1"/>
</dbReference>
<dbReference type="PANTHER" id="PTHR36448:SF2">
    <property type="entry name" value="CUPIN TYPE-1 DOMAIN-CONTAINING PROTEIN"/>
    <property type="match status" value="1"/>
</dbReference>
<evidence type="ECO:0008006" key="2">
    <source>
        <dbReference type="Google" id="ProtNLM"/>
    </source>
</evidence>
<sequence length="172" mass="18775">MNIPQPETLYFDSDETNGFPNSPLPVLIYRRVIDISDAEKAAEKFEAMFKRHGWIPAWRYHLYDFDHFHSTAHEALGIFRGQALAKLGGPNGSDLMLYAGDVLVLPAGVVHASLEASDDFCMVGAYPPGQDPEIERGDPAQLAAEQARVASVAIPKEAPVGGSLTPLWRQGS</sequence>
<accession>A0A0F9UX48</accession>
<comment type="caution">
    <text evidence="1">The sequence shown here is derived from an EMBL/GenBank/DDBJ whole genome shotgun (WGS) entry which is preliminary data.</text>
</comment>
<gene>
    <name evidence="1" type="ORF">LCGC14_0154220</name>
</gene>
<name>A0A0F9UX48_9ZZZZ</name>
<dbReference type="InterPro" id="IPR014500">
    <property type="entry name" value="UCP019307_cupin"/>
</dbReference>
<dbReference type="SUPFAM" id="SSF51182">
    <property type="entry name" value="RmlC-like cupins"/>
    <property type="match status" value="1"/>
</dbReference>
<dbReference type="InterPro" id="IPR047121">
    <property type="entry name" value="YjiB-like"/>
</dbReference>
<dbReference type="PIRSF" id="PIRSF019307">
    <property type="entry name" value="UCP019307"/>
    <property type="match status" value="1"/>
</dbReference>
<organism evidence="1">
    <name type="scientific">marine sediment metagenome</name>
    <dbReference type="NCBI Taxonomy" id="412755"/>
    <lineage>
        <taxon>unclassified sequences</taxon>
        <taxon>metagenomes</taxon>
        <taxon>ecological metagenomes</taxon>
    </lineage>
</organism>
<dbReference type="InterPro" id="IPR011051">
    <property type="entry name" value="RmlC_Cupin_sf"/>
</dbReference>
<protein>
    <recommendedName>
        <fullName evidence="2">Cupin type-1 domain-containing protein</fullName>
    </recommendedName>
</protein>
<reference evidence="1" key="1">
    <citation type="journal article" date="2015" name="Nature">
        <title>Complex archaea that bridge the gap between prokaryotes and eukaryotes.</title>
        <authorList>
            <person name="Spang A."/>
            <person name="Saw J.H."/>
            <person name="Jorgensen S.L."/>
            <person name="Zaremba-Niedzwiedzka K."/>
            <person name="Martijn J."/>
            <person name="Lind A.E."/>
            <person name="van Eijk R."/>
            <person name="Schleper C."/>
            <person name="Guy L."/>
            <person name="Ettema T.J."/>
        </authorList>
    </citation>
    <scope>NUCLEOTIDE SEQUENCE</scope>
</reference>
<dbReference type="CDD" id="cd02219">
    <property type="entry name" value="cupin_YjlB-like"/>
    <property type="match status" value="1"/>
</dbReference>
<dbReference type="PANTHER" id="PTHR36448">
    <property type="entry name" value="BLR7373 PROTEIN"/>
    <property type="match status" value="1"/>
</dbReference>
<evidence type="ECO:0000313" key="1">
    <source>
        <dbReference type="EMBL" id="KKN97610.1"/>
    </source>
</evidence>
<dbReference type="AlphaFoldDB" id="A0A0F9UX48"/>